<dbReference type="EMBL" id="PGUV01000001">
    <property type="protein sequence ID" value="PLS10042.1"/>
    <property type="molecule type" value="Genomic_DNA"/>
</dbReference>
<protein>
    <submittedName>
        <fullName evidence="2">Permease prefix domain 1-containing protein</fullName>
    </submittedName>
</protein>
<evidence type="ECO:0000313" key="3">
    <source>
        <dbReference type="EMBL" id="PLS10042.1"/>
    </source>
</evidence>
<dbReference type="RefSeq" id="WP_101859775.1">
    <property type="nucleotide sequence ID" value="NZ_JALAVZ010000002.1"/>
</dbReference>
<feature type="transmembrane region" description="Helical" evidence="1">
    <location>
        <begin position="180"/>
        <end position="199"/>
    </location>
</feature>
<dbReference type="EMBL" id="JALAWA010000001">
    <property type="protein sequence ID" value="MCY9183365.1"/>
    <property type="molecule type" value="Genomic_DNA"/>
</dbReference>
<dbReference type="AlphaFoldDB" id="A0A9Q6F3R1"/>
<feature type="transmembrane region" description="Helical" evidence="1">
    <location>
        <begin position="147"/>
        <end position="168"/>
    </location>
</feature>
<name>A0A9Q6F3R1_9BACI</name>
<dbReference type="NCBIfam" id="NF038403">
    <property type="entry name" value="perm_prefix_1"/>
    <property type="match status" value="1"/>
</dbReference>
<dbReference type="InterPro" id="IPR047928">
    <property type="entry name" value="Perm_prefix_1"/>
</dbReference>
<evidence type="ECO:0000313" key="4">
    <source>
        <dbReference type="Proteomes" id="UP000234803"/>
    </source>
</evidence>
<proteinExistence type="predicted"/>
<accession>A0A9Q6F3R1</accession>
<dbReference type="Proteomes" id="UP000234803">
    <property type="component" value="Unassembled WGS sequence"/>
</dbReference>
<reference evidence="2" key="2">
    <citation type="submission" date="2022-02" db="EMBL/GenBank/DDBJ databases">
        <title>Crop Bioprotection Bacillus Genome Sequencing.</title>
        <authorList>
            <person name="Dunlap C."/>
        </authorList>
    </citation>
    <scope>NUCLEOTIDE SEQUENCE</scope>
    <source>
        <strain evidence="2">EC49O2N-C10</strain>
    </source>
</reference>
<keyword evidence="1" id="KW-0472">Membrane</keyword>
<gene>
    <name evidence="3" type="ORF">CUU63_01695</name>
    <name evidence="2" type="ORF">MOF03_01660</name>
</gene>
<keyword evidence="1" id="KW-1133">Transmembrane helix</keyword>
<feature type="transmembrane region" description="Helical" evidence="1">
    <location>
        <begin position="114"/>
        <end position="135"/>
    </location>
</feature>
<keyword evidence="1" id="KW-0812">Transmembrane</keyword>
<evidence type="ECO:0000256" key="1">
    <source>
        <dbReference type="SAM" id="Phobius"/>
    </source>
</evidence>
<dbReference type="Proteomes" id="UP001073053">
    <property type="component" value="Unassembled WGS sequence"/>
</dbReference>
<feature type="transmembrane region" description="Helical" evidence="1">
    <location>
        <begin position="77"/>
        <end position="102"/>
    </location>
</feature>
<organism evidence="3 4">
    <name type="scientific">Bacillus halotolerans</name>
    <dbReference type="NCBI Taxonomy" id="260554"/>
    <lineage>
        <taxon>Bacteria</taxon>
        <taxon>Bacillati</taxon>
        <taxon>Bacillota</taxon>
        <taxon>Bacilli</taxon>
        <taxon>Bacillales</taxon>
        <taxon>Bacillaceae</taxon>
        <taxon>Bacillus</taxon>
    </lineage>
</organism>
<comment type="caution">
    <text evidence="3">The sequence shown here is derived from an EMBL/GenBank/DDBJ whole genome shotgun (WGS) entry which is preliminary data.</text>
</comment>
<evidence type="ECO:0000313" key="2">
    <source>
        <dbReference type="EMBL" id="MCY9183365.1"/>
    </source>
</evidence>
<sequence length="211" mass="23967">MDKETYLYKVKNGLKGVSDCEAMIEEIENHIEHHLFHSIQEGKNEMEAMECLLRDFGTPDEIVSSFQKEQPVSARTFLLFHLFCNSALFAAGIIITVLHAWLESPFVHAVWKGISVSVWLILAAYILYWVLIGYQGVREFGQRGERLVLHTILISMVPNVIFMFVFLFDLVPAALFQSLLTPWFIGACACATLLFPACGRIGCYFGRRQLA</sequence>
<reference evidence="3 4" key="1">
    <citation type="submission" date="2017-12" db="EMBL/GenBank/DDBJ databases">
        <title>Comparative Functional Genomics of Dry Heat Resistant strains isolated from the Viking Spacecraft.</title>
        <authorList>
            <person name="Seuylemezian A."/>
            <person name="Cooper K."/>
            <person name="Vaishampayan P."/>
        </authorList>
    </citation>
    <scope>NUCLEOTIDE SEQUENCE [LARGE SCALE GENOMIC DNA]</scope>
    <source>
        <strain evidence="3 4">V48-19</strain>
    </source>
</reference>